<keyword evidence="10" id="KW-0677">Repeat</keyword>
<comment type="caution">
    <text evidence="23">The sequence shown here is derived from an EMBL/GenBank/DDBJ whole genome shotgun (WGS) entry which is preliminary data.</text>
</comment>
<dbReference type="Gene3D" id="3.30.200.20">
    <property type="entry name" value="Phosphorylase Kinase, domain 1"/>
    <property type="match status" value="2"/>
</dbReference>
<evidence type="ECO:0000256" key="5">
    <source>
        <dbReference type="ARBA" id="ARBA00022553"/>
    </source>
</evidence>
<dbReference type="GO" id="GO:0033612">
    <property type="term" value="F:receptor serine/threonine kinase binding"/>
    <property type="evidence" value="ECO:0007669"/>
    <property type="project" value="TreeGrafter"/>
</dbReference>
<proteinExistence type="predicted"/>
<evidence type="ECO:0000256" key="8">
    <source>
        <dbReference type="ARBA" id="ARBA00022692"/>
    </source>
</evidence>
<dbReference type="InterPro" id="IPR055414">
    <property type="entry name" value="LRR_R13L4/SHOC2-like"/>
</dbReference>
<dbReference type="PANTHER" id="PTHR48056">
    <property type="entry name" value="LRR RECEPTOR-LIKE SERINE/THREONINE-PROTEIN KINASE-RELATED"/>
    <property type="match status" value="1"/>
</dbReference>
<evidence type="ECO:0000256" key="4">
    <source>
        <dbReference type="ARBA" id="ARBA00022527"/>
    </source>
</evidence>
<dbReference type="FunFam" id="3.80.10.10:FF:000077">
    <property type="entry name" value="LRR receptor-like serine/threonine-protein kinase ERL1"/>
    <property type="match status" value="1"/>
</dbReference>
<dbReference type="Pfam" id="PF07714">
    <property type="entry name" value="PK_Tyr_Ser-Thr"/>
    <property type="match status" value="1"/>
</dbReference>
<dbReference type="InterPro" id="IPR001245">
    <property type="entry name" value="Ser-Thr/Tyr_kinase_cat_dom"/>
</dbReference>
<organism evidence="23 24">
    <name type="scientific">Dillenia turbinata</name>
    <dbReference type="NCBI Taxonomy" id="194707"/>
    <lineage>
        <taxon>Eukaryota</taxon>
        <taxon>Viridiplantae</taxon>
        <taxon>Streptophyta</taxon>
        <taxon>Embryophyta</taxon>
        <taxon>Tracheophyta</taxon>
        <taxon>Spermatophyta</taxon>
        <taxon>Magnoliopsida</taxon>
        <taxon>eudicotyledons</taxon>
        <taxon>Gunneridae</taxon>
        <taxon>Pentapetalae</taxon>
        <taxon>Dilleniales</taxon>
        <taxon>Dilleniaceae</taxon>
        <taxon>Dillenia</taxon>
    </lineage>
</organism>
<dbReference type="GO" id="GO:0006952">
    <property type="term" value="P:defense response"/>
    <property type="evidence" value="ECO:0007669"/>
    <property type="project" value="UniProtKB-ARBA"/>
</dbReference>
<dbReference type="SUPFAM" id="SSF52047">
    <property type="entry name" value="RNI-like"/>
    <property type="match status" value="1"/>
</dbReference>
<dbReference type="Proteomes" id="UP001370490">
    <property type="component" value="Unassembled WGS sequence"/>
</dbReference>
<dbReference type="PROSITE" id="PS00107">
    <property type="entry name" value="PROTEIN_KINASE_ATP"/>
    <property type="match status" value="1"/>
</dbReference>
<dbReference type="FunFam" id="3.80.10.10:FF:000453">
    <property type="entry name" value="Leucine-rich receptor-like protein kinase family protein"/>
    <property type="match status" value="1"/>
</dbReference>
<dbReference type="Pfam" id="PF00560">
    <property type="entry name" value="LRR_1"/>
    <property type="match status" value="5"/>
</dbReference>
<evidence type="ECO:0000256" key="3">
    <source>
        <dbReference type="ARBA" id="ARBA00022475"/>
    </source>
</evidence>
<dbReference type="InterPro" id="IPR013210">
    <property type="entry name" value="LRR_N_plant-typ"/>
</dbReference>
<feature type="signal peptide" evidence="21">
    <location>
        <begin position="1"/>
        <end position="19"/>
    </location>
</feature>
<evidence type="ECO:0000256" key="14">
    <source>
        <dbReference type="ARBA" id="ARBA00022989"/>
    </source>
</evidence>
<comment type="catalytic activity">
    <reaction evidence="17">
        <text>L-threonyl-[protein] + ATP = O-phospho-L-threonyl-[protein] + ADP + H(+)</text>
        <dbReference type="Rhea" id="RHEA:46608"/>
        <dbReference type="Rhea" id="RHEA-COMP:11060"/>
        <dbReference type="Rhea" id="RHEA-COMP:11605"/>
        <dbReference type="ChEBI" id="CHEBI:15378"/>
        <dbReference type="ChEBI" id="CHEBI:30013"/>
        <dbReference type="ChEBI" id="CHEBI:30616"/>
        <dbReference type="ChEBI" id="CHEBI:61977"/>
        <dbReference type="ChEBI" id="CHEBI:456216"/>
        <dbReference type="EC" id="2.7.11.1"/>
    </reaction>
</comment>
<dbReference type="Gene3D" id="1.10.510.10">
    <property type="entry name" value="Transferase(Phosphotransferase) domain 1"/>
    <property type="match status" value="2"/>
</dbReference>
<dbReference type="Pfam" id="PF08263">
    <property type="entry name" value="LRRNT_2"/>
    <property type="match status" value="1"/>
</dbReference>
<keyword evidence="16" id="KW-0325">Glycoprotein</keyword>
<dbReference type="GO" id="GO:0005886">
    <property type="term" value="C:plasma membrane"/>
    <property type="evidence" value="ECO:0007669"/>
    <property type="project" value="UniProtKB-SubCell"/>
</dbReference>
<dbReference type="EMBL" id="JBAMMX010000010">
    <property type="protein sequence ID" value="KAK6932608.1"/>
    <property type="molecule type" value="Genomic_DNA"/>
</dbReference>
<feature type="chain" id="PRO_5042939988" description="non-specific serine/threonine protein kinase" evidence="21">
    <location>
        <begin position="20"/>
        <end position="1235"/>
    </location>
</feature>
<dbReference type="InterPro" id="IPR003591">
    <property type="entry name" value="Leu-rich_rpt_typical-subtyp"/>
</dbReference>
<evidence type="ECO:0000256" key="16">
    <source>
        <dbReference type="ARBA" id="ARBA00023180"/>
    </source>
</evidence>
<keyword evidence="3" id="KW-1003">Cell membrane</keyword>
<name>A0AAN8VRL4_9MAGN</name>
<evidence type="ECO:0000256" key="13">
    <source>
        <dbReference type="ARBA" id="ARBA00022840"/>
    </source>
</evidence>
<evidence type="ECO:0000256" key="19">
    <source>
        <dbReference type="PROSITE-ProRule" id="PRU10141"/>
    </source>
</evidence>
<evidence type="ECO:0000259" key="22">
    <source>
        <dbReference type="PROSITE" id="PS50011"/>
    </source>
</evidence>
<dbReference type="SUPFAM" id="SSF52058">
    <property type="entry name" value="L domain-like"/>
    <property type="match status" value="1"/>
</dbReference>
<keyword evidence="7" id="KW-0808">Transferase</keyword>
<keyword evidence="11 19" id="KW-0547">Nucleotide-binding</keyword>
<protein>
    <recommendedName>
        <fullName evidence="2">non-specific serine/threonine protein kinase</fullName>
        <ecNumber evidence="2">2.7.11.1</ecNumber>
    </recommendedName>
</protein>
<keyword evidence="9 21" id="KW-0732">Signal</keyword>
<evidence type="ECO:0000256" key="21">
    <source>
        <dbReference type="SAM" id="SignalP"/>
    </source>
</evidence>
<dbReference type="GO" id="GO:0009791">
    <property type="term" value="P:post-embryonic development"/>
    <property type="evidence" value="ECO:0007669"/>
    <property type="project" value="UniProtKB-ARBA"/>
</dbReference>
<dbReference type="InterPro" id="IPR032675">
    <property type="entry name" value="LRR_dom_sf"/>
</dbReference>
<evidence type="ECO:0000313" key="24">
    <source>
        <dbReference type="Proteomes" id="UP001370490"/>
    </source>
</evidence>
<dbReference type="FunFam" id="1.10.510.10:FF:000477">
    <property type="entry name" value="Receptor protein kinase CRINKLY4"/>
    <property type="match status" value="1"/>
</dbReference>
<keyword evidence="8 20" id="KW-0812">Transmembrane</keyword>
<gene>
    <name evidence="23" type="ORF">RJ641_002232</name>
</gene>
<keyword evidence="24" id="KW-1185">Reference proteome</keyword>
<dbReference type="FunFam" id="3.80.10.10:FF:000215">
    <property type="entry name" value="Receptor-like protein kinase HSL1"/>
    <property type="match status" value="1"/>
</dbReference>
<evidence type="ECO:0000256" key="20">
    <source>
        <dbReference type="SAM" id="Phobius"/>
    </source>
</evidence>
<comment type="catalytic activity">
    <reaction evidence="18">
        <text>L-seryl-[protein] + ATP = O-phospho-L-seryl-[protein] + ADP + H(+)</text>
        <dbReference type="Rhea" id="RHEA:17989"/>
        <dbReference type="Rhea" id="RHEA-COMP:9863"/>
        <dbReference type="Rhea" id="RHEA-COMP:11604"/>
        <dbReference type="ChEBI" id="CHEBI:15378"/>
        <dbReference type="ChEBI" id="CHEBI:29999"/>
        <dbReference type="ChEBI" id="CHEBI:30616"/>
        <dbReference type="ChEBI" id="CHEBI:83421"/>
        <dbReference type="ChEBI" id="CHEBI:456216"/>
        <dbReference type="EC" id="2.7.11.1"/>
    </reaction>
</comment>
<keyword evidence="14 20" id="KW-1133">Transmembrane helix</keyword>
<keyword evidence="5" id="KW-0597">Phosphoprotein</keyword>
<dbReference type="PROSITE" id="PS50011">
    <property type="entry name" value="PROTEIN_KINASE_DOM"/>
    <property type="match status" value="1"/>
</dbReference>
<evidence type="ECO:0000256" key="7">
    <source>
        <dbReference type="ARBA" id="ARBA00022679"/>
    </source>
</evidence>
<evidence type="ECO:0000256" key="18">
    <source>
        <dbReference type="ARBA" id="ARBA00048679"/>
    </source>
</evidence>
<evidence type="ECO:0000256" key="6">
    <source>
        <dbReference type="ARBA" id="ARBA00022614"/>
    </source>
</evidence>
<dbReference type="PANTHER" id="PTHR48056:SF15">
    <property type="entry name" value="RECEPTOR-LIKE PROTEIN KINASE HSL1"/>
    <property type="match status" value="1"/>
</dbReference>
<dbReference type="InterPro" id="IPR011009">
    <property type="entry name" value="Kinase-like_dom_sf"/>
</dbReference>
<dbReference type="InterPro" id="IPR017441">
    <property type="entry name" value="Protein_kinase_ATP_BS"/>
</dbReference>
<dbReference type="InterPro" id="IPR050647">
    <property type="entry name" value="Plant_LRR-RLKs"/>
</dbReference>
<keyword evidence="4" id="KW-0723">Serine/threonine-protein kinase</keyword>
<accession>A0AAN8VRL4</accession>
<evidence type="ECO:0000313" key="23">
    <source>
        <dbReference type="EMBL" id="KAK6932608.1"/>
    </source>
</evidence>
<feature type="domain" description="Protein kinase" evidence="22">
    <location>
        <begin position="962"/>
        <end position="1235"/>
    </location>
</feature>
<feature type="transmembrane region" description="Helical" evidence="20">
    <location>
        <begin position="620"/>
        <end position="644"/>
    </location>
</feature>
<dbReference type="SUPFAM" id="SSF56112">
    <property type="entry name" value="Protein kinase-like (PK-like)"/>
    <property type="match status" value="3"/>
</dbReference>
<reference evidence="23 24" key="1">
    <citation type="submission" date="2023-12" db="EMBL/GenBank/DDBJ databases">
        <title>A high-quality genome assembly for Dillenia turbinata (Dilleniales).</title>
        <authorList>
            <person name="Chanderbali A."/>
        </authorList>
    </citation>
    <scope>NUCLEOTIDE SEQUENCE [LARGE SCALE GENOMIC DNA]</scope>
    <source>
        <strain evidence="23">LSX21</strain>
        <tissue evidence="23">Leaf</tissue>
    </source>
</reference>
<dbReference type="GO" id="GO:0051707">
    <property type="term" value="P:response to other organism"/>
    <property type="evidence" value="ECO:0007669"/>
    <property type="project" value="UniProtKB-ARBA"/>
</dbReference>
<evidence type="ECO:0000256" key="10">
    <source>
        <dbReference type="ARBA" id="ARBA00022737"/>
    </source>
</evidence>
<dbReference type="Gene3D" id="3.80.10.10">
    <property type="entry name" value="Ribonuclease Inhibitor"/>
    <property type="match status" value="3"/>
</dbReference>
<dbReference type="AlphaFoldDB" id="A0AAN8VRL4"/>
<keyword evidence="13 19" id="KW-0067">ATP-binding</keyword>
<dbReference type="SMART" id="SM00369">
    <property type="entry name" value="LRR_TYP"/>
    <property type="match status" value="7"/>
</dbReference>
<dbReference type="FunFam" id="3.30.200.20:FF:000638">
    <property type="entry name" value="serine/threonine-protein kinase-like protein ACR4"/>
    <property type="match status" value="1"/>
</dbReference>
<feature type="transmembrane region" description="Helical" evidence="20">
    <location>
        <begin position="905"/>
        <end position="929"/>
    </location>
</feature>
<evidence type="ECO:0000256" key="12">
    <source>
        <dbReference type="ARBA" id="ARBA00022777"/>
    </source>
</evidence>
<keyword evidence="6" id="KW-0433">Leucine-rich repeat</keyword>
<evidence type="ECO:0000256" key="1">
    <source>
        <dbReference type="ARBA" id="ARBA00004251"/>
    </source>
</evidence>
<dbReference type="GO" id="GO:0004674">
    <property type="term" value="F:protein serine/threonine kinase activity"/>
    <property type="evidence" value="ECO:0007669"/>
    <property type="project" value="UniProtKB-KW"/>
</dbReference>
<evidence type="ECO:0000256" key="9">
    <source>
        <dbReference type="ARBA" id="ARBA00022729"/>
    </source>
</evidence>
<dbReference type="GO" id="GO:0005524">
    <property type="term" value="F:ATP binding"/>
    <property type="evidence" value="ECO:0007669"/>
    <property type="project" value="UniProtKB-UniRule"/>
</dbReference>
<keyword evidence="12 23" id="KW-0418">Kinase</keyword>
<evidence type="ECO:0000256" key="17">
    <source>
        <dbReference type="ARBA" id="ARBA00047899"/>
    </source>
</evidence>
<evidence type="ECO:0000256" key="15">
    <source>
        <dbReference type="ARBA" id="ARBA00023136"/>
    </source>
</evidence>
<evidence type="ECO:0000256" key="11">
    <source>
        <dbReference type="ARBA" id="ARBA00022741"/>
    </source>
</evidence>
<dbReference type="InterPro" id="IPR001611">
    <property type="entry name" value="Leu-rich_rpt"/>
</dbReference>
<dbReference type="Pfam" id="PF23598">
    <property type="entry name" value="LRR_14"/>
    <property type="match status" value="1"/>
</dbReference>
<feature type="binding site" evidence="19">
    <location>
        <position position="709"/>
    </location>
    <ligand>
        <name>ATP</name>
        <dbReference type="ChEBI" id="CHEBI:30616"/>
    </ligand>
</feature>
<keyword evidence="15 20" id="KW-0472">Membrane</keyword>
<dbReference type="EC" id="2.7.11.1" evidence="2"/>
<sequence length="1235" mass="135372">MLLLLLLSIFLSLSPHSLSVNQEGTVLLQVKSSFDDPNGFLSNWNPSHQTPCNWAGVSCDKLSQSVTSIDLTDASVAGPFPLLLCSLQNLTNLVLFNNNINASLPPNISTCHNLQLLDVGQNLLTGELPETLADLPNLVYLDFQANNFSGNIPESFGRFPKLEVLSLTGNLLNGVVPGFLGNISSLKQLNISYNPFTPSRIPPEFGNLTNLEILWLTQCNLVGQIPDVFGKLKNLQDFDVAVNNLEGPIPSFITELTSIVQIELYNNSLSGVFPSGWSKLTALRNLDASMNRLSGKIPDELLGLPLASLNLYENQFEGNLSESLVNSPNLFELRLFQNKLTGQLPRDLGKNSPLTWVDVSNNEFSGELPENLCANGQLLELLMIYNSFSGKVPEKLSECRSLTRIRLGNNQFSGEIPAGLWGLPHVSLLELVGNSFSGQISSSIGGASNLSLLIIAQNNFSGLIPEEIGMLGNLYEFSGSDNQLSGLLPRSIVNLPQLGTLDLHNNKLSGEIPPGIQAWKKLNDLNLANNAFSGSIPAEIGRLSVLNYLDLSRNQFTGKIPLELQNLKLNLFNLSYNRLSGDLPPLFAKEAYKSSFLGNPGLCGDLEGLCPSKGDSKRGYVWLLRSIFALAGIVLIVGVVWFYLRYRNFKKSTGAVDKSKWTLMSFHKLAFSEFEILDSLDEDNVIGSGSSGKVYKAVLNNGEAVAVKKLWGGSNKANESEDIERGQGKDDGFEAETFEYAYTLRVNEKSDIYSFGVVLLELVTGKRPVDPEFGEKDLVKWVASTIDQKGVDHVLDPKLDSCFKEEICKVLNIGLLCTSPLPINRPSMRRVVKALQEIGGENQLKAMKKDGKLSPYYYEDASDPGNTSNYCIKTTLDLFLDGDSTPANIQSGKENLLNMISYGTYIAYGIVMALLSTSLVILTILLLIFCRKLSVESEETLPIKVCACSFNINEIDASTDGFNPRRIIGKGRLGTVYTGVLSRGELVAIKRIHPSLVLSNAGLGFSTTIKSLSFAHHPNIVPIMGFSQAPGERIVVMEFVGTMNLDFYLHQNCEGASLLDWNKRIKIAAEVARGLEYLHEGMAPNVVHGGIKSTKILIDAKFCARICDYGVSNFLATKEKRGLVGYVDDEYWVGRGGGGGASKESDVYGFGVILLEILSGRRCEEGLLVKWSLPLIKEVRFSELLDRRLVLPSDLRPLVRLAKVALACVGNCRKTRPSIVHVATILNNLELELRY</sequence>
<evidence type="ECO:0000256" key="2">
    <source>
        <dbReference type="ARBA" id="ARBA00012513"/>
    </source>
</evidence>
<comment type="subcellular location">
    <subcellularLocation>
        <location evidence="1">Cell membrane</location>
        <topology evidence="1">Single-pass type I membrane protein</topology>
    </subcellularLocation>
</comment>
<dbReference type="InterPro" id="IPR000719">
    <property type="entry name" value="Prot_kinase_dom"/>
</dbReference>